<dbReference type="PANTHER" id="PTHR18460:SF3">
    <property type="entry name" value="TELO2-INTERACTING PROTEIN 1 HOMOLOG"/>
    <property type="match status" value="1"/>
</dbReference>
<protein>
    <submittedName>
        <fullName evidence="3">TELO2 interacting protein 1</fullName>
    </submittedName>
</protein>
<proteinExistence type="predicted"/>
<gene>
    <name evidence="3" type="primary">TTI1</name>
</gene>
<dbReference type="Proteomes" id="UP000694569">
    <property type="component" value="Unplaced"/>
</dbReference>
<dbReference type="OrthoDB" id="49511at2759"/>
<dbReference type="InterPro" id="IPR057567">
    <property type="entry name" value="TPR_TTI1_C"/>
</dbReference>
<feature type="domain" description="TTI1 C-terminal TPR" evidence="2">
    <location>
        <begin position="715"/>
        <end position="985"/>
    </location>
</feature>
<dbReference type="AlphaFoldDB" id="A0A8C5QDP8"/>
<accession>A0A8C5QDP8</accession>
<dbReference type="PANTHER" id="PTHR18460">
    <property type="entry name" value="TEL2 INTERACTING PROTEIN 1 TTI1 FAMILY MEMBER"/>
    <property type="match status" value="1"/>
</dbReference>
<dbReference type="InterPro" id="IPR057566">
    <property type="entry name" value="TPR_TTI1_N"/>
</dbReference>
<reference evidence="3" key="2">
    <citation type="submission" date="2025-09" db="UniProtKB">
        <authorList>
            <consortium name="Ensembl"/>
        </authorList>
    </citation>
    <scope>IDENTIFICATION</scope>
</reference>
<dbReference type="Ensembl" id="ENSLLET00000038216.1">
    <property type="protein sequence ID" value="ENSLLEP00000036795.1"/>
    <property type="gene ID" value="ENSLLEG00000023243.1"/>
</dbReference>
<sequence length="1027" mass="114976">MDALPNPPASFDMLRPYCVQLTMEQTVLNVKRLRSQISVTNVCVLQSLADYALFPLHYSLSSEAAKDPHFLQALLDCIAYVLSLIRMNTKHVLLDLFSKLCQCLPPDPLKGLSEELKLSHASALRSLIRAASSHTLPVLYEPCMLAELGLTINKLLKLSELEKSREVRLGALNCLHALVVQDLKLTFPLGDLFVPYFPGICTALARIVCGDPKQGYRLTCTALHIWAGVVHMVLSDDSLSEASEDIPKFPMLPKSMRDLLVPRDSKWVETTTTHLCGHLAKIAEHCKDDPHWKVRLELVNTGYMLIARCWKTLTVASGTLLKILVGHLNDERPEVKMRAMDALQEVTNGGPASQSLGEVLSENLHSLAVTLPRLLSSQDDHGKVHTLALLTGYLQLLGPRLRFTLCSSAHLQRLSTALLQMLEMDFGAMKVVEEQTTTYSFPLKQFLASADTPPKTFRFFRDKRVLFYIWSVCRHLGYFGELRLLVDHFLVMYRAKRLPAVLVLNQLVQGAAGVEVHVMDGGINTLKAEELLEAVRPILDEYMDPSNWYLQTSSCCHELEDQMSLLQMEDTANDRITYAWKISLQLEGIAYFAKAIGRSFHSLLITVLYPLLEKAGDGTPMISAAANTALLNVSDACGCKDVSQLVELNSDYLASEISVGLRRLGKLQGGAACVLRFILENCGPNILPLLEDLVQDLLPALDQSPDEVAKTLLPVLKSLIVYIGKWLGPDNSEMTANVAVPQKRSSEYSGNLAREMEEFFKTHMEQQRLARGDVHEEECADVLPPEMPTVDEEQIEPVFTHIKISKEVAEKCMHFLSHSDPHIRIQALDVLRLCIVQLQSQENILLPLAHKMWPCLVKRLLHEDPVILQRAYQVLVCLTATCKDFLRQRVCKEALPAFLNFLRTQAASSSRAVAVYSHSQAFKLQLAMLEGLGDLCVSLGLGDGDLMEVADSFMFYLSTHQPKKLQAAARCAFFTLAELDPDMIWLYLCKWQRPPVPSHSFLASLQWTARPHDDYSQNVTKILQKIL</sequence>
<name>A0A8C5QDP8_9ANUR</name>
<reference evidence="3" key="1">
    <citation type="submission" date="2025-08" db="UniProtKB">
        <authorList>
            <consortium name="Ensembl"/>
        </authorList>
    </citation>
    <scope>IDENTIFICATION</scope>
</reference>
<evidence type="ECO:0000313" key="4">
    <source>
        <dbReference type="Proteomes" id="UP000694569"/>
    </source>
</evidence>
<dbReference type="InterPro" id="IPR016024">
    <property type="entry name" value="ARM-type_fold"/>
</dbReference>
<dbReference type="Pfam" id="PF24173">
    <property type="entry name" value="TPR_TTI1_N"/>
    <property type="match status" value="1"/>
</dbReference>
<evidence type="ECO:0000313" key="3">
    <source>
        <dbReference type="Ensembl" id="ENSLLEP00000036795.1"/>
    </source>
</evidence>
<dbReference type="InterPro" id="IPR011989">
    <property type="entry name" value="ARM-like"/>
</dbReference>
<dbReference type="GO" id="GO:0005737">
    <property type="term" value="C:cytoplasm"/>
    <property type="evidence" value="ECO:0007669"/>
    <property type="project" value="TreeGrafter"/>
</dbReference>
<evidence type="ECO:0000259" key="1">
    <source>
        <dbReference type="Pfam" id="PF24173"/>
    </source>
</evidence>
<dbReference type="GeneTree" id="ENSGT00390000009748"/>
<dbReference type="InterPro" id="IPR049362">
    <property type="entry name" value="TTI1_rpt"/>
</dbReference>
<dbReference type="Gene3D" id="1.25.10.10">
    <property type="entry name" value="Leucine-rich Repeat Variant"/>
    <property type="match status" value="3"/>
</dbReference>
<dbReference type="Pfam" id="PF24181">
    <property type="entry name" value="TPR_TTI1_C"/>
    <property type="match status" value="1"/>
</dbReference>
<evidence type="ECO:0000259" key="2">
    <source>
        <dbReference type="Pfam" id="PF24181"/>
    </source>
</evidence>
<keyword evidence="4" id="KW-1185">Reference proteome</keyword>
<dbReference type="InterPro" id="IPR052587">
    <property type="entry name" value="TELO2-interacting_protein_1"/>
</dbReference>
<organism evidence="3 4">
    <name type="scientific">Leptobrachium leishanense</name>
    <name type="common">Leishan spiny toad</name>
    <dbReference type="NCBI Taxonomy" id="445787"/>
    <lineage>
        <taxon>Eukaryota</taxon>
        <taxon>Metazoa</taxon>
        <taxon>Chordata</taxon>
        <taxon>Craniata</taxon>
        <taxon>Vertebrata</taxon>
        <taxon>Euteleostomi</taxon>
        <taxon>Amphibia</taxon>
        <taxon>Batrachia</taxon>
        <taxon>Anura</taxon>
        <taxon>Pelobatoidea</taxon>
        <taxon>Megophryidae</taxon>
        <taxon>Leptobrachium</taxon>
    </lineage>
</organism>
<dbReference type="Pfam" id="PF24176">
    <property type="entry name" value="TPR_TTI1_2nd"/>
    <property type="match status" value="1"/>
</dbReference>
<feature type="domain" description="TTI1 N-terminal TPR" evidence="1">
    <location>
        <begin position="11"/>
        <end position="331"/>
    </location>
</feature>
<dbReference type="Pfam" id="PF21547">
    <property type="entry name" value="TTI1"/>
    <property type="match status" value="1"/>
</dbReference>
<dbReference type="SUPFAM" id="SSF48371">
    <property type="entry name" value="ARM repeat"/>
    <property type="match status" value="1"/>
</dbReference>